<feature type="chain" id="PRO_5047503438" description="DUF2946 domain-containing protein" evidence="1">
    <location>
        <begin position="28"/>
        <end position="128"/>
    </location>
</feature>
<protein>
    <recommendedName>
        <fullName evidence="4">DUF2946 domain-containing protein</fullName>
    </recommendedName>
</protein>
<keyword evidence="3" id="KW-1185">Reference proteome</keyword>
<dbReference type="EMBL" id="JBIGIC010000004">
    <property type="protein sequence ID" value="MFG6486851.1"/>
    <property type="molecule type" value="Genomic_DNA"/>
</dbReference>
<comment type="caution">
    <text evidence="2">The sequence shown here is derived from an EMBL/GenBank/DDBJ whole genome shotgun (WGS) entry which is preliminary data.</text>
</comment>
<dbReference type="RefSeq" id="WP_394408550.1">
    <property type="nucleotide sequence ID" value="NZ_JBIGIC010000004.1"/>
</dbReference>
<keyword evidence="1" id="KW-0732">Signal</keyword>
<dbReference type="Proteomes" id="UP001606134">
    <property type="component" value="Unassembled WGS sequence"/>
</dbReference>
<sequence length="128" mass="13651">MSRQRLHRLGTAFMVVLSLLFSQLALAAYVCPAQADGQAMAKMMAAGQPCDRMDDRQPALCHLHAADPGQSFEAAKLPVASLPALVQVLELPLALQAEAAQTAVPPAATREAQPPPDPLFLSTLRLRV</sequence>
<reference evidence="2 3" key="1">
    <citation type="submission" date="2024-08" db="EMBL/GenBank/DDBJ databases">
        <authorList>
            <person name="Lu H."/>
        </authorList>
    </citation>
    <scope>NUCLEOTIDE SEQUENCE [LARGE SCALE GENOMIC DNA]</scope>
    <source>
        <strain evidence="2 3">BYS78W</strain>
    </source>
</reference>
<evidence type="ECO:0000313" key="2">
    <source>
        <dbReference type="EMBL" id="MFG6486851.1"/>
    </source>
</evidence>
<proteinExistence type="predicted"/>
<organism evidence="2 3">
    <name type="scientific">Pelomonas candidula</name>
    <dbReference type="NCBI Taxonomy" id="3299025"/>
    <lineage>
        <taxon>Bacteria</taxon>
        <taxon>Pseudomonadati</taxon>
        <taxon>Pseudomonadota</taxon>
        <taxon>Betaproteobacteria</taxon>
        <taxon>Burkholderiales</taxon>
        <taxon>Sphaerotilaceae</taxon>
        <taxon>Roseateles</taxon>
    </lineage>
</organism>
<accession>A0ABW7HAA2</accession>
<feature type="signal peptide" evidence="1">
    <location>
        <begin position="1"/>
        <end position="27"/>
    </location>
</feature>
<name>A0ABW7HAA2_9BURK</name>
<evidence type="ECO:0000256" key="1">
    <source>
        <dbReference type="SAM" id="SignalP"/>
    </source>
</evidence>
<evidence type="ECO:0008006" key="4">
    <source>
        <dbReference type="Google" id="ProtNLM"/>
    </source>
</evidence>
<evidence type="ECO:0000313" key="3">
    <source>
        <dbReference type="Proteomes" id="UP001606134"/>
    </source>
</evidence>
<gene>
    <name evidence="2" type="ORF">ACG04R_09220</name>
</gene>